<sequence length="70" mass="7336">MKFFLSVLIALFFLSAALGKAASNNDDSANPTKEPKLYCIGGLCPTGLDCNAKLGVCLAAKNTTKVVKLD</sequence>
<proteinExistence type="predicted"/>
<evidence type="ECO:0000313" key="3">
    <source>
        <dbReference type="Proteomes" id="UP000298663"/>
    </source>
</evidence>
<protein>
    <submittedName>
        <fullName evidence="2">Uncharacterized protein</fullName>
    </submittedName>
</protein>
<reference evidence="2 3" key="1">
    <citation type="journal article" date="2015" name="Genome Biol.">
        <title>Comparative genomics of Steinernema reveals deeply conserved gene regulatory networks.</title>
        <authorList>
            <person name="Dillman A.R."/>
            <person name="Macchietto M."/>
            <person name="Porter C.F."/>
            <person name="Rogers A."/>
            <person name="Williams B."/>
            <person name="Antoshechkin I."/>
            <person name="Lee M.M."/>
            <person name="Goodwin Z."/>
            <person name="Lu X."/>
            <person name="Lewis E.E."/>
            <person name="Goodrich-Blair H."/>
            <person name="Stock S.P."/>
            <person name="Adams B.J."/>
            <person name="Sternberg P.W."/>
            <person name="Mortazavi A."/>
        </authorList>
    </citation>
    <scope>NUCLEOTIDE SEQUENCE [LARGE SCALE GENOMIC DNA]</scope>
    <source>
        <strain evidence="2 3">ALL</strain>
    </source>
</reference>
<dbReference type="AlphaFoldDB" id="A0A4U5LRB0"/>
<accession>A0A4U5LRB0</accession>
<keyword evidence="1" id="KW-0732">Signal</keyword>
<name>A0A4U5LRB0_STECR</name>
<organism evidence="2 3">
    <name type="scientific">Steinernema carpocapsae</name>
    <name type="common">Entomopathogenic nematode</name>
    <dbReference type="NCBI Taxonomy" id="34508"/>
    <lineage>
        <taxon>Eukaryota</taxon>
        <taxon>Metazoa</taxon>
        <taxon>Ecdysozoa</taxon>
        <taxon>Nematoda</taxon>
        <taxon>Chromadorea</taxon>
        <taxon>Rhabditida</taxon>
        <taxon>Tylenchina</taxon>
        <taxon>Panagrolaimomorpha</taxon>
        <taxon>Strongyloidoidea</taxon>
        <taxon>Steinernematidae</taxon>
        <taxon>Steinernema</taxon>
    </lineage>
</organism>
<keyword evidence="3" id="KW-1185">Reference proteome</keyword>
<feature type="chain" id="PRO_5020310115" evidence="1">
    <location>
        <begin position="24"/>
        <end position="70"/>
    </location>
</feature>
<dbReference type="EMBL" id="AZBU02000013">
    <property type="protein sequence ID" value="TKR58517.1"/>
    <property type="molecule type" value="Genomic_DNA"/>
</dbReference>
<reference evidence="2 3" key="2">
    <citation type="journal article" date="2019" name="G3 (Bethesda)">
        <title>Hybrid Assembly of the Genome of the Entomopathogenic Nematode Steinernema carpocapsae Identifies the X-Chromosome.</title>
        <authorList>
            <person name="Serra L."/>
            <person name="Macchietto M."/>
            <person name="Macias-Munoz A."/>
            <person name="McGill C.J."/>
            <person name="Rodriguez I.M."/>
            <person name="Rodriguez B."/>
            <person name="Murad R."/>
            <person name="Mortazavi A."/>
        </authorList>
    </citation>
    <scope>NUCLEOTIDE SEQUENCE [LARGE SCALE GENOMIC DNA]</scope>
    <source>
        <strain evidence="2 3">ALL</strain>
    </source>
</reference>
<dbReference type="Proteomes" id="UP000298663">
    <property type="component" value="Unassembled WGS sequence"/>
</dbReference>
<feature type="signal peptide" evidence="1">
    <location>
        <begin position="1"/>
        <end position="23"/>
    </location>
</feature>
<evidence type="ECO:0000313" key="2">
    <source>
        <dbReference type="EMBL" id="TKR58517.1"/>
    </source>
</evidence>
<comment type="caution">
    <text evidence="2">The sequence shown here is derived from an EMBL/GenBank/DDBJ whole genome shotgun (WGS) entry which is preliminary data.</text>
</comment>
<gene>
    <name evidence="2" type="ORF">L596_029951</name>
</gene>
<evidence type="ECO:0000256" key="1">
    <source>
        <dbReference type="SAM" id="SignalP"/>
    </source>
</evidence>